<evidence type="ECO:0000313" key="3">
    <source>
        <dbReference type="Proteomes" id="UP000552587"/>
    </source>
</evidence>
<comment type="caution">
    <text evidence="2">The sequence shown here is derived from an EMBL/GenBank/DDBJ whole genome shotgun (WGS) entry which is preliminary data.</text>
</comment>
<dbReference type="Gene3D" id="3.10.620.30">
    <property type="match status" value="1"/>
</dbReference>
<dbReference type="AlphaFoldDB" id="A0A7W3U1Z8"/>
<dbReference type="InterPro" id="IPR002931">
    <property type="entry name" value="Transglutaminase-like"/>
</dbReference>
<dbReference type="EMBL" id="JACHTE010000002">
    <property type="protein sequence ID" value="MBB1087506.1"/>
    <property type="molecule type" value="Genomic_DNA"/>
</dbReference>
<dbReference type="InterPro" id="IPR038765">
    <property type="entry name" value="Papain-like_cys_pep_sf"/>
</dbReference>
<dbReference type="PANTHER" id="PTHR38339:SF1">
    <property type="entry name" value="TRANSGLUTAMINASE-LIKE DOMAIN-CONTAINING PROTEIN"/>
    <property type="match status" value="1"/>
</dbReference>
<keyword evidence="3" id="KW-1185">Reference proteome</keyword>
<evidence type="ECO:0000259" key="1">
    <source>
        <dbReference type="SMART" id="SM00460"/>
    </source>
</evidence>
<gene>
    <name evidence="2" type="ORF">H4F99_03275</name>
</gene>
<feature type="domain" description="Transglutaminase-like" evidence="1">
    <location>
        <begin position="328"/>
        <end position="390"/>
    </location>
</feature>
<organism evidence="2 3">
    <name type="scientific">Marilutibacter penaei</name>
    <dbReference type="NCBI Taxonomy" id="2759900"/>
    <lineage>
        <taxon>Bacteria</taxon>
        <taxon>Pseudomonadati</taxon>
        <taxon>Pseudomonadota</taxon>
        <taxon>Gammaproteobacteria</taxon>
        <taxon>Lysobacterales</taxon>
        <taxon>Lysobacteraceae</taxon>
        <taxon>Marilutibacter</taxon>
    </lineage>
</organism>
<evidence type="ECO:0000313" key="2">
    <source>
        <dbReference type="EMBL" id="MBB1087506.1"/>
    </source>
</evidence>
<protein>
    <submittedName>
        <fullName evidence="2">Transglutaminase domain-containing protein</fullName>
    </submittedName>
</protein>
<dbReference type="Proteomes" id="UP000552587">
    <property type="component" value="Unassembled WGS sequence"/>
</dbReference>
<sequence>MAALCLLAASASARDDADTVREVVALVDGGEWAVAETRIGHALDAPDTAPDTRRALQFERERMRRIRLDFPLDAARAETRLRDAIPDLRAGEFAAWTASGALEHLVVDGEPIYFARAVPNLFRVNAEAASRRRSAPAPSEGPMEVLNAHHADVVANGSAASRRIRVTQAIEVEADAVPAGERVRAWIPYPRQIPGQQENLQLLASRPTGATIAPASTLQRTAYLEQFAVAGTPTVFEVEYELTVRAQYHAIDPDRVVPLQPDAALEPFLAERAPHVVFTDELRRFSRQVVGDETHPYRIAQRLFAAVDRIPWASAREYSTISNISDYALRQGHADCGQQTLLLVALLRLNGIPARWQSGMVYSDGEYDNLHDWGALYLAPYGWVPMDVTTGLLDSDDEALKWFYLGGLDAYRIAFNDDYSRELVPHKAHFRSETVDSQRGEVEWAGGNLYFDQWDYRFTADVVDGTGGTR</sequence>
<name>A0A7W3U1Z8_9GAMM</name>
<dbReference type="SUPFAM" id="SSF54001">
    <property type="entry name" value="Cysteine proteinases"/>
    <property type="match status" value="1"/>
</dbReference>
<proteinExistence type="predicted"/>
<accession>A0A7W3U1Z8</accession>
<dbReference type="PANTHER" id="PTHR38339">
    <property type="entry name" value="TRANSGLUTAMINASE DOMAIN PROTEIN"/>
    <property type="match status" value="1"/>
</dbReference>
<dbReference type="SMART" id="SM00460">
    <property type="entry name" value="TGc"/>
    <property type="match status" value="1"/>
</dbReference>
<reference evidence="2 3" key="1">
    <citation type="submission" date="2020-07" db="EMBL/GenBank/DDBJ databases">
        <authorList>
            <person name="Xu S."/>
            <person name="Li A."/>
        </authorList>
    </citation>
    <scope>NUCLEOTIDE SEQUENCE [LARGE SCALE GENOMIC DNA]</scope>
    <source>
        <strain evidence="2 3">SG-8</strain>
    </source>
</reference>
<dbReference type="Pfam" id="PF01841">
    <property type="entry name" value="Transglut_core"/>
    <property type="match status" value="1"/>
</dbReference>